<keyword evidence="3" id="KW-0378">Hydrolase</keyword>
<evidence type="ECO:0000256" key="4">
    <source>
        <dbReference type="ARBA" id="ARBA00022837"/>
    </source>
</evidence>
<dbReference type="Gene3D" id="3.30.1120.10">
    <property type="match status" value="1"/>
</dbReference>
<dbReference type="PROSITE" id="PS00523">
    <property type="entry name" value="SULFATASE_1"/>
    <property type="match status" value="1"/>
</dbReference>
<feature type="domain" description="Sulfatase N-terminal" evidence="5">
    <location>
        <begin position="9"/>
        <end position="378"/>
    </location>
</feature>
<sequence length="495" mass="54779">MQHPPTNKPNIIHIMADDMGWGDVGCYHPDSRIPTPNMDRVAREGMRFTDAHSPSAVCTPTRYGVLTGRFCWRSHLRSNVIYGYEPPLIEPTRRTVARLLGEAGYHTAAIGKWHLGLGFTPRPGIFFDFNRALPWTNATREMEELVDFTQPLIGGPNALGFDYFFGASGCPTCQPPYGFIENEHFVDLPSEYHEVPVFTSRPGMMAPGWQHKDADPRIAAEAVRYIREQAEADEPFFLYLNSDAPHEPCTRADVPEFARDQSGAGPRGDLVWLFDWMVGQVLDVLDETGQADNTLVLVTSDNGALPGDRQPDGTGMAAYNTYGHRSSADWRGYKAHIWEGGHREPLLARWPGQVQAGSVSNALVSLVDFMATCADITGRPLDNLCAEDSVSFLPVLRDPDASVRTDLIHHSQTGVFSLRSGDWKAIFETEGSGGWAPPTGTPPEPLAPGQLYNMREDPGETRNLWDERSDVRGELATRLVQYRQAGCTVQRGAPA</sequence>
<evidence type="ECO:0000256" key="1">
    <source>
        <dbReference type="ARBA" id="ARBA00008779"/>
    </source>
</evidence>
<dbReference type="InterPro" id="IPR000917">
    <property type="entry name" value="Sulfatase_N"/>
</dbReference>
<dbReference type="InterPro" id="IPR050738">
    <property type="entry name" value="Sulfatase"/>
</dbReference>
<dbReference type="CDD" id="cd16143">
    <property type="entry name" value="ARS_like"/>
    <property type="match status" value="1"/>
</dbReference>
<reference evidence="6" key="1">
    <citation type="submission" date="2019-09" db="EMBL/GenBank/DDBJ databases">
        <title>Characterisation of the sponge microbiome using genome-centric metagenomics.</title>
        <authorList>
            <person name="Engelberts J.P."/>
            <person name="Robbins S.J."/>
            <person name="De Goeij J.M."/>
            <person name="Aranda M."/>
            <person name="Bell S.C."/>
            <person name="Webster N.S."/>
        </authorList>
    </citation>
    <scope>NUCLEOTIDE SEQUENCE</scope>
    <source>
        <strain evidence="6">SB0662_bin_9</strain>
    </source>
</reference>
<protein>
    <submittedName>
        <fullName evidence="6">Arylsulfatase</fullName>
    </submittedName>
</protein>
<dbReference type="GO" id="GO:0046872">
    <property type="term" value="F:metal ion binding"/>
    <property type="evidence" value="ECO:0007669"/>
    <property type="project" value="UniProtKB-KW"/>
</dbReference>
<dbReference type="PANTHER" id="PTHR42693">
    <property type="entry name" value="ARYLSULFATASE FAMILY MEMBER"/>
    <property type="match status" value="1"/>
</dbReference>
<comment type="caution">
    <text evidence="6">The sequence shown here is derived from an EMBL/GenBank/DDBJ whole genome shotgun (WGS) entry which is preliminary data.</text>
</comment>
<organism evidence="6">
    <name type="scientific">Caldilineaceae bacterium SB0662_bin_9</name>
    <dbReference type="NCBI Taxonomy" id="2605258"/>
    <lineage>
        <taxon>Bacteria</taxon>
        <taxon>Bacillati</taxon>
        <taxon>Chloroflexota</taxon>
        <taxon>Caldilineae</taxon>
        <taxon>Caldilineales</taxon>
        <taxon>Caldilineaceae</taxon>
    </lineage>
</organism>
<dbReference type="GO" id="GO:0004065">
    <property type="term" value="F:arylsulfatase activity"/>
    <property type="evidence" value="ECO:0007669"/>
    <property type="project" value="TreeGrafter"/>
</dbReference>
<dbReference type="AlphaFoldDB" id="A0A6B1DX70"/>
<proteinExistence type="inferred from homology"/>
<evidence type="ECO:0000313" key="6">
    <source>
        <dbReference type="EMBL" id="MYD91616.1"/>
    </source>
</evidence>
<evidence type="ECO:0000256" key="3">
    <source>
        <dbReference type="ARBA" id="ARBA00022801"/>
    </source>
</evidence>
<evidence type="ECO:0000259" key="5">
    <source>
        <dbReference type="Pfam" id="PF00884"/>
    </source>
</evidence>
<keyword evidence="2" id="KW-0479">Metal-binding</keyword>
<dbReference type="Pfam" id="PF00884">
    <property type="entry name" value="Sulfatase"/>
    <property type="match status" value="1"/>
</dbReference>
<dbReference type="PROSITE" id="PS00149">
    <property type="entry name" value="SULFATASE_2"/>
    <property type="match status" value="1"/>
</dbReference>
<dbReference type="InterPro" id="IPR017850">
    <property type="entry name" value="Alkaline_phosphatase_core_sf"/>
</dbReference>
<dbReference type="PANTHER" id="PTHR42693:SF53">
    <property type="entry name" value="ENDO-4-O-SULFATASE"/>
    <property type="match status" value="1"/>
</dbReference>
<accession>A0A6B1DX70</accession>
<dbReference type="EMBL" id="VXPY01000104">
    <property type="protein sequence ID" value="MYD91616.1"/>
    <property type="molecule type" value="Genomic_DNA"/>
</dbReference>
<comment type="similarity">
    <text evidence="1">Belongs to the sulfatase family.</text>
</comment>
<name>A0A6B1DX70_9CHLR</name>
<gene>
    <name evidence="6" type="ORF">F4Y08_15010</name>
</gene>
<dbReference type="InterPro" id="IPR024607">
    <property type="entry name" value="Sulfatase_CS"/>
</dbReference>
<dbReference type="Gene3D" id="3.40.720.10">
    <property type="entry name" value="Alkaline Phosphatase, subunit A"/>
    <property type="match status" value="1"/>
</dbReference>
<evidence type="ECO:0000256" key="2">
    <source>
        <dbReference type="ARBA" id="ARBA00022723"/>
    </source>
</evidence>
<dbReference type="SUPFAM" id="SSF53649">
    <property type="entry name" value="Alkaline phosphatase-like"/>
    <property type="match status" value="1"/>
</dbReference>
<keyword evidence="4" id="KW-0106">Calcium</keyword>